<reference evidence="16" key="1">
    <citation type="journal article" date="2020" name="Stud. Mycol.">
        <title>101 Dothideomycetes genomes: a test case for predicting lifestyles and emergence of pathogens.</title>
        <authorList>
            <person name="Haridas S."/>
            <person name="Albert R."/>
            <person name="Binder M."/>
            <person name="Bloem J."/>
            <person name="Labutti K."/>
            <person name="Salamov A."/>
            <person name="Andreopoulos B."/>
            <person name="Baker S."/>
            <person name="Barry K."/>
            <person name="Bills G."/>
            <person name="Bluhm B."/>
            <person name="Cannon C."/>
            <person name="Castanera R."/>
            <person name="Culley D."/>
            <person name="Daum C."/>
            <person name="Ezra D."/>
            <person name="Gonzalez J."/>
            <person name="Henrissat B."/>
            <person name="Kuo A."/>
            <person name="Liang C."/>
            <person name="Lipzen A."/>
            <person name="Lutzoni F."/>
            <person name="Magnuson J."/>
            <person name="Mondo S."/>
            <person name="Nolan M."/>
            <person name="Ohm R."/>
            <person name="Pangilinan J."/>
            <person name="Park H.-J."/>
            <person name="Ramirez L."/>
            <person name="Alfaro M."/>
            <person name="Sun H."/>
            <person name="Tritt A."/>
            <person name="Yoshinaga Y."/>
            <person name="Zwiers L.-H."/>
            <person name="Turgeon B."/>
            <person name="Goodwin S."/>
            <person name="Spatafora J."/>
            <person name="Crous P."/>
            <person name="Grigoriev I."/>
        </authorList>
    </citation>
    <scope>NUCLEOTIDE SEQUENCE</scope>
    <source>
        <strain evidence="16">CBS 116435</strain>
    </source>
</reference>
<comment type="catalytic activity">
    <reaction evidence="11">
        <text>an S-substituted L-cysteine + H2O = a thiol + pyruvate + NH4(+)</text>
        <dbReference type="Rhea" id="RHEA:18121"/>
        <dbReference type="ChEBI" id="CHEBI:15361"/>
        <dbReference type="ChEBI" id="CHEBI:15377"/>
        <dbReference type="ChEBI" id="CHEBI:28938"/>
        <dbReference type="ChEBI" id="CHEBI:29256"/>
        <dbReference type="ChEBI" id="CHEBI:58717"/>
        <dbReference type="EC" id="4.4.1.13"/>
    </reaction>
</comment>
<dbReference type="PANTHER" id="PTHR11808">
    <property type="entry name" value="TRANS-SULFURATION ENZYME FAMILY MEMBER"/>
    <property type="match status" value="1"/>
</dbReference>
<dbReference type="InterPro" id="IPR054542">
    <property type="entry name" value="Cys_met_metab_PP"/>
</dbReference>
<dbReference type="NCBIfam" id="TIGR01329">
    <property type="entry name" value="cysta_beta_ly_E"/>
    <property type="match status" value="1"/>
</dbReference>
<organism evidence="16 17">
    <name type="scientific">Polychaeton citri CBS 116435</name>
    <dbReference type="NCBI Taxonomy" id="1314669"/>
    <lineage>
        <taxon>Eukaryota</taxon>
        <taxon>Fungi</taxon>
        <taxon>Dikarya</taxon>
        <taxon>Ascomycota</taxon>
        <taxon>Pezizomycotina</taxon>
        <taxon>Dothideomycetes</taxon>
        <taxon>Dothideomycetidae</taxon>
        <taxon>Capnodiales</taxon>
        <taxon>Capnodiaceae</taxon>
        <taxon>Polychaeton</taxon>
    </lineage>
</organism>
<name>A0A9P4UT57_9PEZI</name>
<dbReference type="PANTHER" id="PTHR11808:SF50">
    <property type="entry name" value="CYSTATHIONINE BETA-LYASE"/>
    <property type="match status" value="1"/>
</dbReference>
<dbReference type="InterPro" id="IPR000277">
    <property type="entry name" value="Cys/Met-Metab_PyrdxlP-dep_enz"/>
</dbReference>
<evidence type="ECO:0000256" key="11">
    <source>
        <dbReference type="ARBA" id="ARBA00047625"/>
    </source>
</evidence>
<evidence type="ECO:0000313" key="16">
    <source>
        <dbReference type="EMBL" id="KAF2725744.1"/>
    </source>
</evidence>
<evidence type="ECO:0000256" key="14">
    <source>
        <dbReference type="RuleBase" id="RU362118"/>
    </source>
</evidence>
<dbReference type="GO" id="GO:0047804">
    <property type="term" value="F:cysteine-S-conjugate beta-lyase activity"/>
    <property type="evidence" value="ECO:0007669"/>
    <property type="project" value="UniProtKB-EC"/>
</dbReference>
<keyword evidence="5 13" id="KW-0663">Pyridoxal phosphate</keyword>
<evidence type="ECO:0000256" key="2">
    <source>
        <dbReference type="ARBA" id="ARBA00009077"/>
    </source>
</evidence>
<dbReference type="InterPro" id="IPR015422">
    <property type="entry name" value="PyrdxlP-dep_Trfase_small"/>
</dbReference>
<dbReference type="InterPro" id="IPR015424">
    <property type="entry name" value="PyrdxlP-dep_Trfase"/>
</dbReference>
<feature type="modified residue" description="N6-(pyridoxal phosphate)lysine" evidence="13">
    <location>
        <position position="230"/>
    </location>
</feature>
<evidence type="ECO:0000256" key="8">
    <source>
        <dbReference type="ARBA" id="ARBA00046315"/>
    </source>
</evidence>
<proteinExistence type="inferred from homology"/>
<comment type="pathway">
    <text evidence="8">Amino-acid biosynthesis; L-methionine biosynthesis via de novo pathway; L-homocysteine from L-cystathionine: step 1/1.</text>
</comment>
<dbReference type="Proteomes" id="UP000799441">
    <property type="component" value="Unassembled WGS sequence"/>
</dbReference>
<dbReference type="Gene3D" id="3.90.1150.10">
    <property type="entry name" value="Aspartate Aminotransferase, domain 1"/>
    <property type="match status" value="1"/>
</dbReference>
<evidence type="ECO:0000256" key="13">
    <source>
        <dbReference type="PIRSR" id="PIRSR001434-2"/>
    </source>
</evidence>
<dbReference type="GO" id="GO:0030170">
    <property type="term" value="F:pyridoxal phosphate binding"/>
    <property type="evidence" value="ECO:0007669"/>
    <property type="project" value="InterPro"/>
</dbReference>
<evidence type="ECO:0000256" key="1">
    <source>
        <dbReference type="ARBA" id="ARBA00001933"/>
    </source>
</evidence>
<dbReference type="EC" id="4.4.1.13" evidence="3"/>
<comment type="caution">
    <text evidence="16">The sequence shown here is derived from an EMBL/GenBank/DDBJ whole genome shotgun (WGS) entry which is preliminary data.</text>
</comment>
<evidence type="ECO:0000256" key="4">
    <source>
        <dbReference type="ARBA" id="ARBA00022605"/>
    </source>
</evidence>
<dbReference type="CDD" id="cd00614">
    <property type="entry name" value="CGS_like"/>
    <property type="match status" value="1"/>
</dbReference>
<dbReference type="OrthoDB" id="2545919at2759"/>
<comment type="cofactor">
    <cofactor evidence="1 14">
        <name>pyridoxal 5'-phosphate</name>
        <dbReference type="ChEBI" id="CHEBI:597326"/>
    </cofactor>
</comment>
<dbReference type="GO" id="GO:0071266">
    <property type="term" value="P:'de novo' L-methionine biosynthetic process"/>
    <property type="evidence" value="ECO:0007669"/>
    <property type="project" value="InterPro"/>
</dbReference>
<dbReference type="GO" id="GO:0019346">
    <property type="term" value="P:transsulfuration"/>
    <property type="evidence" value="ECO:0007669"/>
    <property type="project" value="InterPro"/>
</dbReference>
<protein>
    <recommendedName>
        <fullName evidence="12">Cystathionine beta-lyase</fullName>
        <ecNumber evidence="3">4.4.1.13</ecNumber>
    </recommendedName>
    <alternativeName>
        <fullName evidence="9">Cysteine-S-conjugate beta-lyase</fullName>
    </alternativeName>
</protein>
<evidence type="ECO:0000256" key="10">
    <source>
        <dbReference type="ARBA" id="ARBA00047517"/>
    </source>
</evidence>
<evidence type="ECO:0000256" key="12">
    <source>
        <dbReference type="ARBA" id="ARBA00072331"/>
    </source>
</evidence>
<dbReference type="GO" id="GO:0005737">
    <property type="term" value="C:cytoplasm"/>
    <property type="evidence" value="ECO:0007669"/>
    <property type="project" value="TreeGrafter"/>
</dbReference>
<comment type="catalytic activity">
    <reaction evidence="10">
        <text>L,L-cystathionine + H2O = L-homocysteine + pyruvate + NH4(+)</text>
        <dbReference type="Rhea" id="RHEA:13965"/>
        <dbReference type="ChEBI" id="CHEBI:15361"/>
        <dbReference type="ChEBI" id="CHEBI:15377"/>
        <dbReference type="ChEBI" id="CHEBI:28938"/>
        <dbReference type="ChEBI" id="CHEBI:58161"/>
        <dbReference type="ChEBI" id="CHEBI:58199"/>
    </reaction>
</comment>
<evidence type="ECO:0000256" key="15">
    <source>
        <dbReference type="SAM" id="MobiDB-lite"/>
    </source>
</evidence>
<dbReference type="PIRSF" id="PIRSF001434">
    <property type="entry name" value="CGS"/>
    <property type="match status" value="1"/>
</dbReference>
<keyword evidence="6" id="KW-0486">Methionine biosynthesis</keyword>
<dbReference type="PROSITE" id="PS00868">
    <property type="entry name" value="CYS_MET_METAB_PP"/>
    <property type="match status" value="1"/>
</dbReference>
<accession>A0A9P4UT57</accession>
<dbReference type="InterPro" id="IPR015421">
    <property type="entry name" value="PyrdxlP-dep_Trfase_major"/>
</dbReference>
<dbReference type="InterPro" id="IPR006238">
    <property type="entry name" value="Cys_b_lyase_euk"/>
</dbReference>
<keyword evidence="7" id="KW-0456">Lyase</keyword>
<keyword evidence="4" id="KW-0028">Amino-acid biosynthesis</keyword>
<evidence type="ECO:0000256" key="5">
    <source>
        <dbReference type="ARBA" id="ARBA00022898"/>
    </source>
</evidence>
<evidence type="ECO:0000313" key="17">
    <source>
        <dbReference type="Proteomes" id="UP000799441"/>
    </source>
</evidence>
<dbReference type="EMBL" id="MU003766">
    <property type="protein sequence ID" value="KAF2725744.1"/>
    <property type="molecule type" value="Genomic_DNA"/>
</dbReference>
<dbReference type="Gene3D" id="3.40.640.10">
    <property type="entry name" value="Type I PLP-dependent aspartate aminotransferase-like (Major domain)"/>
    <property type="match status" value="1"/>
</dbReference>
<dbReference type="FunFam" id="3.40.640.10:FF:000009">
    <property type="entry name" value="Cystathionine gamma-synthase homolog"/>
    <property type="match status" value="1"/>
</dbReference>
<dbReference type="FunFam" id="3.90.1150.10:FF:000013">
    <property type="entry name" value="Cystathionine beta-lyase"/>
    <property type="match status" value="1"/>
</dbReference>
<evidence type="ECO:0000256" key="7">
    <source>
        <dbReference type="ARBA" id="ARBA00023239"/>
    </source>
</evidence>
<dbReference type="SUPFAM" id="SSF53383">
    <property type="entry name" value="PLP-dependent transferases"/>
    <property type="match status" value="1"/>
</dbReference>
<dbReference type="AlphaFoldDB" id="A0A9P4UT57"/>
<evidence type="ECO:0000256" key="6">
    <source>
        <dbReference type="ARBA" id="ARBA00023167"/>
    </source>
</evidence>
<comment type="similarity">
    <text evidence="2 14">Belongs to the trans-sulfuration enzymes family.</text>
</comment>
<evidence type="ECO:0000256" key="3">
    <source>
        <dbReference type="ARBA" id="ARBA00012224"/>
    </source>
</evidence>
<feature type="region of interest" description="Disordered" evidence="15">
    <location>
        <begin position="1"/>
        <end position="37"/>
    </location>
</feature>
<sequence length="444" mass="47532">MSGPPPADSVGKAMKHLDLDGHDLPPSPAPSSPSNGRKYALATELVYTEGGDQYNSSSVPIYQTATFKGGPGQEYDYTRSGNPTRSHLERHLAKIMNANRALVVGSGMGACDVITRHLKPGDEVVTGDDLYGGTNRLLKFLSTYNGIDVRHVDTTSLDSVKTALSSKTAMVLLETPTNPLIKIVDIAGIAAAAHAANPAALVAVDNTMLSPYLQNPLDLGADVVYESGTKYLSGHHDVMAGVIGVNDVALGEKFFFMINSTGCGLAPFDSWLLLRGIKTLAIRMEKQQANANAIATFLESHGFKVRYPGLKSHPQYALHWSQARGAGAVLSFETGSVPLSERIVESTRLFGISVSFGCVNSLISMPCRMSHASIDPATRKERALPEDIIRLCIGIEDLTDLIDDLSQALVRAGAVKLTEHGFQALGEEETRGETSTTRQVVDEP</sequence>
<gene>
    <name evidence="16" type="ORF">K431DRAFT_214994</name>
</gene>
<dbReference type="Pfam" id="PF01053">
    <property type="entry name" value="Cys_Met_Meta_PP"/>
    <property type="match status" value="1"/>
</dbReference>
<keyword evidence="17" id="KW-1185">Reference proteome</keyword>
<evidence type="ECO:0000256" key="9">
    <source>
        <dbReference type="ARBA" id="ARBA00047213"/>
    </source>
</evidence>